<name>A0A0B6Z7Q6_9EUPU</name>
<feature type="non-terminal residue" evidence="2">
    <location>
        <position position="1"/>
    </location>
</feature>
<dbReference type="EMBL" id="HACG01017673">
    <property type="protein sequence ID" value="CEK64538.1"/>
    <property type="molecule type" value="Transcribed_RNA"/>
</dbReference>
<evidence type="ECO:0000313" key="2">
    <source>
        <dbReference type="EMBL" id="CEK64538.1"/>
    </source>
</evidence>
<feature type="compositionally biased region" description="Basic and acidic residues" evidence="1">
    <location>
        <begin position="50"/>
        <end position="73"/>
    </location>
</feature>
<gene>
    <name evidence="2" type="primary">ORF52066</name>
</gene>
<feature type="non-terminal residue" evidence="2">
    <location>
        <position position="123"/>
    </location>
</feature>
<dbReference type="AlphaFoldDB" id="A0A0B6Z7Q6"/>
<feature type="compositionally biased region" description="Polar residues" evidence="1">
    <location>
        <begin position="1"/>
        <end position="28"/>
    </location>
</feature>
<feature type="compositionally biased region" description="Basic residues" evidence="1">
    <location>
        <begin position="38"/>
        <end position="49"/>
    </location>
</feature>
<protein>
    <submittedName>
        <fullName evidence="2">Uncharacterized protein</fullName>
    </submittedName>
</protein>
<evidence type="ECO:0000256" key="1">
    <source>
        <dbReference type="SAM" id="MobiDB-lite"/>
    </source>
</evidence>
<reference evidence="2" key="1">
    <citation type="submission" date="2014-12" db="EMBL/GenBank/DDBJ databases">
        <title>Insight into the proteome of Arion vulgaris.</title>
        <authorList>
            <person name="Aradska J."/>
            <person name="Bulat T."/>
            <person name="Smidak R."/>
            <person name="Sarate P."/>
            <person name="Gangsoo J."/>
            <person name="Sialana F."/>
            <person name="Bilban M."/>
            <person name="Lubec G."/>
        </authorList>
    </citation>
    <scope>NUCLEOTIDE SEQUENCE</scope>
    <source>
        <tissue evidence="2">Skin</tissue>
    </source>
</reference>
<feature type="region of interest" description="Disordered" evidence="1">
    <location>
        <begin position="1"/>
        <end position="73"/>
    </location>
</feature>
<proteinExistence type="predicted"/>
<accession>A0A0B6Z7Q6</accession>
<sequence length="123" mass="14014">ETESNSSDRSTSVESVNFSLDQSHSSVQEENEIEKFYQHKKYSRQRKRVTSRDINNEPKTKSQKGEDSSDKKDQLLFLVSSSANSSVTIQDCESSCSISEDSNLSLKCKKPEDKLLHELNKLH</sequence>
<organism evidence="2">
    <name type="scientific">Arion vulgaris</name>
    <dbReference type="NCBI Taxonomy" id="1028688"/>
    <lineage>
        <taxon>Eukaryota</taxon>
        <taxon>Metazoa</taxon>
        <taxon>Spiralia</taxon>
        <taxon>Lophotrochozoa</taxon>
        <taxon>Mollusca</taxon>
        <taxon>Gastropoda</taxon>
        <taxon>Heterobranchia</taxon>
        <taxon>Euthyneura</taxon>
        <taxon>Panpulmonata</taxon>
        <taxon>Eupulmonata</taxon>
        <taxon>Stylommatophora</taxon>
        <taxon>Helicina</taxon>
        <taxon>Arionoidea</taxon>
        <taxon>Arionidae</taxon>
        <taxon>Arion</taxon>
    </lineage>
</organism>